<reference evidence="2" key="1">
    <citation type="submission" date="2020-02" db="EMBL/GenBank/DDBJ databases">
        <title>Genome Announcements.</title>
        <authorList>
            <person name="Abdulabbas H.T."/>
            <person name="Bunyan I.A."/>
            <person name="Abdul-Lateef L.A."/>
        </authorList>
    </citation>
    <scope>NUCLEOTIDE SEQUENCE</scope>
    <source>
        <strain evidence="2">NAG1</strain>
    </source>
</reference>
<keyword evidence="1" id="KW-0175">Coiled coil</keyword>
<sequence>MNQNLKTVVTLGGTVDSSFGKIGSVFNSSMGKATKTVKELEREQGKLTKQIKTAKLAGADVGLLTRRYQQLSTELGKATEKAEAFEEAAGIGQRLRGIAIAGGVAIGSIWATGSALAGLVTMTNQQTAEMVGLAQSYDMSIDRFKAWSAIAKSAGLNGENIGDLIEELSNKFGEFKVLGEQSAVADVFGALGIDQAMLDGMAAADQFEFIMKRLEGVGDKQQAASLADMLFGGEGNKVVTYIRNTGQSINDLLREQRQFNLLTEDGAKGAKRYGDSFNNLTNVFTSAWQEISGILGGQFSGEIEALSVKFSTFVRENKTQIVGFIGSLVEGAKATTLALWNTGVAINSVAQALGGWETIGIAVASLMTGKLVVGLFGMVSAGVQAVKTITSIQGVMIGLNAVMTANPIGATVAAVAALVFAGIQLYRNWDAVVNWFSEKFNWFKTEFPATFGLLKTLFDYSPLGMIINNWSPIVDFFKNLWGNVIGIVDSSIAKITRAWETVTGFMDSMKFWDEGNGDKVQPYQSATYNTPSRGVEAINNTYPASRGTTVHQTVGEIKVYAAAGQSPAEVAKAVHTQLGGHRSGYLYDLPEAY</sequence>
<dbReference type="AlphaFoldDB" id="A0A6B3LIX7"/>
<dbReference type="RefSeq" id="WP_142740836.1">
    <property type="nucleotide sequence ID" value="NZ_JAAGVX010000003.1"/>
</dbReference>
<proteinExistence type="predicted"/>
<comment type="caution">
    <text evidence="2">The sequence shown here is derived from an EMBL/GenBank/DDBJ whole genome shotgun (WGS) entry which is preliminary data.</text>
</comment>
<organism evidence="2">
    <name type="scientific">Vibrio cholerae</name>
    <dbReference type="NCBI Taxonomy" id="666"/>
    <lineage>
        <taxon>Bacteria</taxon>
        <taxon>Pseudomonadati</taxon>
        <taxon>Pseudomonadota</taxon>
        <taxon>Gammaproteobacteria</taxon>
        <taxon>Vibrionales</taxon>
        <taxon>Vibrionaceae</taxon>
        <taxon>Vibrio</taxon>
    </lineage>
</organism>
<name>A0A6B3LIX7_VIBCL</name>
<protein>
    <submittedName>
        <fullName evidence="2">Phage tail protein</fullName>
    </submittedName>
</protein>
<accession>A0A6B3LIX7</accession>
<gene>
    <name evidence="2" type="ORF">G3T61_04380</name>
</gene>
<evidence type="ECO:0000256" key="1">
    <source>
        <dbReference type="SAM" id="Coils"/>
    </source>
</evidence>
<feature type="coiled-coil region" evidence="1">
    <location>
        <begin position="30"/>
        <end position="88"/>
    </location>
</feature>
<dbReference type="EMBL" id="JAAGVX010000003">
    <property type="protein sequence ID" value="NEM93424.1"/>
    <property type="molecule type" value="Genomic_DNA"/>
</dbReference>
<evidence type="ECO:0000313" key="2">
    <source>
        <dbReference type="EMBL" id="NEM93424.1"/>
    </source>
</evidence>